<proteinExistence type="predicted"/>
<dbReference type="EMBL" id="LK056669">
    <property type="protein sequence ID" value="CDR87812.1"/>
    <property type="molecule type" value="Genomic_DNA"/>
</dbReference>
<feature type="signal peptide" evidence="1">
    <location>
        <begin position="1"/>
        <end position="23"/>
    </location>
</feature>
<sequence length="441" mass="49775">MSGISRLLRWAPCLWAVSRLVSSSGQTSRSQLLNTQSASQHPSAPTDLLNTLSFPARTVVKHTPVPRPATALRSPRLPTSAYSEKLRSSAADHDRSVSWMVRLVRTRRPLVRDGWQWDNPYRLSIRMAHKALSISSAILSQVRGICFGRPLPIELQKGILLTVRHPVRTSGHFGEGDMLLVSKHWYNLHRQHFWKKRWLNLRPNAASWSSIAERIQTLTRNADIIHNVKLQGVLTDIQPTSLEQALSHCSDLARIAICDITRVKIGKLDNLNEVLLKQILLHHQDKIRHFDFRAGETPFFLGRRSLFAGSVLVLPKVHKITVDISNIEEMQLLEDLHGNSAGLVAFFIAELVGRHEREQERQVEVRVFCMPEVEEGAISQITPAHVLLAAQIYDFSRALLERVAGLKLVVSFQGPLRAQVAHNLAVLRIWARENSISLINA</sequence>
<keyword evidence="4" id="KW-1185">Reference proteome</keyword>
<protein>
    <recommendedName>
        <fullName evidence="5">F-box domain-containing protein</fullName>
    </recommendedName>
</protein>
<evidence type="ECO:0000313" key="2">
    <source>
        <dbReference type="EMBL" id="CDR87812.1"/>
    </source>
</evidence>
<feature type="chain" id="PRO_5015039074" description="F-box domain-containing protein" evidence="1">
    <location>
        <begin position="24"/>
        <end position="441"/>
    </location>
</feature>
<dbReference type="OrthoDB" id="2553216at2759"/>
<evidence type="ECO:0008006" key="5">
    <source>
        <dbReference type="Google" id="ProtNLM"/>
    </source>
</evidence>
<keyword evidence="1" id="KW-0732">Signal</keyword>
<name>A0A0F7SAQ6_9BASI</name>
<accession>A0A0F7SAQ6</accession>
<organism evidence="3 4">
    <name type="scientific">Sporisorium scitamineum</name>
    <dbReference type="NCBI Taxonomy" id="49012"/>
    <lineage>
        <taxon>Eukaryota</taxon>
        <taxon>Fungi</taxon>
        <taxon>Dikarya</taxon>
        <taxon>Basidiomycota</taxon>
        <taxon>Ustilaginomycotina</taxon>
        <taxon>Ustilaginomycetes</taxon>
        <taxon>Ustilaginales</taxon>
        <taxon>Ustilaginaceae</taxon>
        <taxon>Sporisorium</taxon>
    </lineage>
</organism>
<dbReference type="Proteomes" id="UP000242770">
    <property type="component" value="Unassembled WGS sequence"/>
</dbReference>
<reference evidence="4" key="3">
    <citation type="submission" date="2014-06" db="EMBL/GenBank/DDBJ databases">
        <authorList>
            <person name="Berkman P.J."/>
        </authorList>
    </citation>
    <scope>NUCLEOTIDE SEQUENCE [LARGE SCALE GENOMIC DNA]</scope>
</reference>
<dbReference type="AlphaFoldDB" id="A0A0F7SAQ6"/>
<evidence type="ECO:0000313" key="4">
    <source>
        <dbReference type="Proteomes" id="UP000242770"/>
    </source>
</evidence>
<gene>
    <name evidence="3" type="primary">SSCI39700.1</name>
    <name evidence="2" type="ORF">SPSC_03533</name>
</gene>
<evidence type="ECO:0000256" key="1">
    <source>
        <dbReference type="SAM" id="SignalP"/>
    </source>
</evidence>
<reference evidence="3" key="2">
    <citation type="submission" date="2014-06" db="EMBL/GenBank/DDBJ databases">
        <authorList>
            <person name="Berkman J.Paul."/>
        </authorList>
    </citation>
    <scope>NUCLEOTIDE SEQUENCE [LARGE SCALE GENOMIC DNA]</scope>
</reference>
<reference evidence="2" key="1">
    <citation type="submission" date="2014-06" db="EMBL/GenBank/DDBJ databases">
        <authorList>
            <person name="Ju J."/>
            <person name="Zhang J."/>
        </authorList>
    </citation>
    <scope>NUCLEOTIDE SEQUENCE</scope>
    <source>
        <strain evidence="2">SscI8</strain>
    </source>
</reference>
<dbReference type="EMBL" id="CCFA01002340">
    <property type="protein sequence ID" value="CDW97778.1"/>
    <property type="molecule type" value="Genomic_DNA"/>
</dbReference>
<evidence type="ECO:0000313" key="3">
    <source>
        <dbReference type="EMBL" id="CDW97778.1"/>
    </source>
</evidence>